<dbReference type="Pfam" id="PF01978">
    <property type="entry name" value="TrmB"/>
    <property type="match status" value="1"/>
</dbReference>
<evidence type="ECO:0000259" key="1">
    <source>
        <dbReference type="Pfam" id="PF01978"/>
    </source>
</evidence>
<dbReference type="SUPFAM" id="SSF46785">
    <property type="entry name" value="Winged helix' DNA-binding domain"/>
    <property type="match status" value="1"/>
</dbReference>
<sequence>MLKHSTKLGLERDLLQFGFDKKRAAVYVALLQMGKAPVQMVAKAARIKRTTVYSVLQGLEADGLVSRAIEGKKQIFIAENPSTIMSQLESKKTALELLLPELNLLYSATPAKPRVRFYEGVEGIKTIFEDTLTSRPKEILDFTSLDDLVNVFGDYMKSYTKRRAELGIPLRGITADTPLARKFNARYYTGANPVAIPQTRFLPPDEFIFKTEINIYGNKVAIMSLKEEELVGVIIESAVIADTHRSIFELAWKAAGMEL</sequence>
<proteinExistence type="predicted"/>
<dbReference type="EMBL" id="MGEJ01000014">
    <property type="protein sequence ID" value="OGL80169.1"/>
    <property type="molecule type" value="Genomic_DNA"/>
</dbReference>
<dbReference type="PANTHER" id="PTHR34293">
    <property type="entry name" value="HTH-TYPE TRANSCRIPTIONAL REGULATOR TRMBL2"/>
    <property type="match status" value="1"/>
</dbReference>
<evidence type="ECO:0000313" key="3">
    <source>
        <dbReference type="Proteomes" id="UP000176897"/>
    </source>
</evidence>
<dbReference type="InterPro" id="IPR036388">
    <property type="entry name" value="WH-like_DNA-bd_sf"/>
</dbReference>
<dbReference type="AlphaFoldDB" id="A0A1F7UPJ4"/>
<dbReference type="InterPro" id="IPR002831">
    <property type="entry name" value="Tscrpt_reg_TrmB_N"/>
</dbReference>
<dbReference type="InterPro" id="IPR036390">
    <property type="entry name" value="WH_DNA-bd_sf"/>
</dbReference>
<feature type="domain" description="Transcription regulator TrmB N-terminal" evidence="1">
    <location>
        <begin position="16"/>
        <end position="78"/>
    </location>
</feature>
<dbReference type="Proteomes" id="UP000176897">
    <property type="component" value="Unassembled WGS sequence"/>
</dbReference>
<evidence type="ECO:0000313" key="2">
    <source>
        <dbReference type="EMBL" id="OGL80169.1"/>
    </source>
</evidence>
<dbReference type="Gene3D" id="1.10.10.10">
    <property type="entry name" value="Winged helix-like DNA-binding domain superfamily/Winged helix DNA-binding domain"/>
    <property type="match status" value="1"/>
</dbReference>
<organism evidence="2 3">
    <name type="scientific">Candidatus Uhrbacteria bacterium RIFCSPLOWO2_01_FULL_47_24</name>
    <dbReference type="NCBI Taxonomy" id="1802401"/>
    <lineage>
        <taxon>Bacteria</taxon>
        <taxon>Candidatus Uhriibacteriota</taxon>
    </lineage>
</organism>
<reference evidence="2 3" key="1">
    <citation type="journal article" date="2016" name="Nat. Commun.">
        <title>Thousands of microbial genomes shed light on interconnected biogeochemical processes in an aquifer system.</title>
        <authorList>
            <person name="Anantharaman K."/>
            <person name="Brown C.T."/>
            <person name="Hug L.A."/>
            <person name="Sharon I."/>
            <person name="Castelle C.J."/>
            <person name="Probst A.J."/>
            <person name="Thomas B.C."/>
            <person name="Singh A."/>
            <person name="Wilkins M.J."/>
            <person name="Karaoz U."/>
            <person name="Brodie E.L."/>
            <person name="Williams K.H."/>
            <person name="Hubbard S.S."/>
            <person name="Banfield J.F."/>
        </authorList>
    </citation>
    <scope>NUCLEOTIDE SEQUENCE [LARGE SCALE GENOMIC DNA]</scope>
</reference>
<comment type="caution">
    <text evidence="2">The sequence shown here is derived from an EMBL/GenBank/DDBJ whole genome shotgun (WGS) entry which is preliminary data.</text>
</comment>
<dbReference type="STRING" id="1802401.A3B21_02230"/>
<gene>
    <name evidence="2" type="ORF">A3B21_02230</name>
</gene>
<dbReference type="PANTHER" id="PTHR34293:SF1">
    <property type="entry name" value="HTH-TYPE TRANSCRIPTIONAL REGULATOR TRMBL2"/>
    <property type="match status" value="1"/>
</dbReference>
<dbReference type="InterPro" id="IPR051797">
    <property type="entry name" value="TrmB-like"/>
</dbReference>
<accession>A0A1F7UPJ4</accession>
<protein>
    <recommendedName>
        <fullName evidence="1">Transcription regulator TrmB N-terminal domain-containing protein</fullName>
    </recommendedName>
</protein>
<name>A0A1F7UPJ4_9BACT</name>